<proteinExistence type="predicted"/>
<organism evidence="1">
    <name type="scientific">Ophidiomyces ophidiicola</name>
    <dbReference type="NCBI Taxonomy" id="1387563"/>
    <lineage>
        <taxon>Eukaryota</taxon>
        <taxon>Fungi</taxon>
        <taxon>Dikarya</taxon>
        <taxon>Ascomycota</taxon>
        <taxon>Pezizomycotina</taxon>
        <taxon>Eurotiomycetes</taxon>
        <taxon>Eurotiomycetidae</taxon>
        <taxon>Onygenales</taxon>
        <taxon>Onygenaceae</taxon>
        <taxon>Ophidiomyces</taxon>
    </lineage>
</organism>
<reference evidence="1" key="1">
    <citation type="journal article" date="2022" name="bioRxiv">
        <title>Population genetic analysis of Ophidiomyces ophidiicola, the causative agent of snake fungal disease, indicates recent introductions to the USA.</title>
        <authorList>
            <person name="Ladner J.T."/>
            <person name="Palmer J.M."/>
            <person name="Ettinger C.L."/>
            <person name="Stajich J.E."/>
            <person name="Farrell T.M."/>
            <person name="Glorioso B.M."/>
            <person name="Lawson B."/>
            <person name="Price S.J."/>
            <person name="Stengle A.G."/>
            <person name="Grear D.A."/>
            <person name="Lorch J.M."/>
        </authorList>
    </citation>
    <scope>NUCLEOTIDE SEQUENCE</scope>
    <source>
        <strain evidence="1">NWHC 24266-5</strain>
    </source>
</reference>
<sequence length="550" mass="60162">MDIKNSSPLFESGASTPIPSAPNVVLHGAASGGSLNSVVTQVEPEFSLSTPLSKDPGNIHCQDVEKASSDPHNDAIQDMAQARESSLVDWNGPSDPENPMNWSMAKKWYITMMLSTLTFCITFSSSIFSQATGVTAKVFNVSTEVTTLATSLVVLGFALGPLVFGPLSELYGRTRPLFIGFAMSALFQIPVGLAQNIETILVCRFFVGVFGSACMAIVGGVFVDLWDPVNRGVAGATFASSTFIGPIAGPIVGGFIVHSSLGWRWTAWVTLILDVVIGCVAAFTIPETFGPLLLQHRARRLRKETGSLSLRAALSDTHPTMQEIIVKYFYRPLKMLVLEPILLLITLYLAITYGILYLFFFAYPISFQVVRGWKHPGVAALPFLGLFVGILFGSMFVIYMTKTRFARKMEETGFVVPEERLPPMIIAAFVFPAGLFWFSWTSFPTISWVPQVLAGIPTGFGLIVIFLQGLNYLTDIYMIFTNSAFAANTLIRSGFGAAFPLFAAQMFHKLGVQWAGSILAFLTVAMIPVPMLFYVYGKKIRAMSRFSPRL</sequence>
<accession>A0ACB8V207</accession>
<evidence type="ECO:0000313" key="1">
    <source>
        <dbReference type="EMBL" id="KAI2390874.1"/>
    </source>
</evidence>
<comment type="caution">
    <text evidence="1">The sequence shown here is derived from an EMBL/GenBank/DDBJ whole genome shotgun (WGS) entry which is preliminary data.</text>
</comment>
<gene>
    <name evidence="1" type="ORF">LOY88_001461</name>
</gene>
<dbReference type="EMBL" id="JALBCA010000015">
    <property type="protein sequence ID" value="KAI2390874.1"/>
    <property type="molecule type" value="Genomic_DNA"/>
</dbReference>
<protein>
    <submittedName>
        <fullName evidence="1">Uncharacterized protein</fullName>
    </submittedName>
</protein>
<name>A0ACB8V207_9EURO</name>